<proteinExistence type="predicted"/>
<accession>A0A645IS28</accession>
<feature type="region of interest" description="Disordered" evidence="1">
    <location>
        <begin position="23"/>
        <end position="45"/>
    </location>
</feature>
<name>A0A645IS28_9ZZZZ</name>
<comment type="caution">
    <text evidence="2">The sequence shown here is derived from an EMBL/GenBank/DDBJ whole genome shotgun (WGS) entry which is preliminary data.</text>
</comment>
<evidence type="ECO:0000256" key="1">
    <source>
        <dbReference type="SAM" id="MobiDB-lite"/>
    </source>
</evidence>
<feature type="compositionally biased region" description="Basic and acidic residues" evidence="1">
    <location>
        <begin position="58"/>
        <end position="77"/>
    </location>
</feature>
<sequence length="100" mass="10996">MEFPGAIDAGGGHDIQIEGGKHVLPHEEHRHRRGDIGQDQRKKAIGHADAVHELVKADADDLGRDHHDGQDQCKERLPQPPAIGYQREGRQSGEIDGACR</sequence>
<feature type="compositionally biased region" description="Basic and acidic residues" evidence="1">
    <location>
        <begin position="87"/>
        <end position="100"/>
    </location>
</feature>
<protein>
    <submittedName>
        <fullName evidence="2">Uncharacterized protein</fullName>
    </submittedName>
</protein>
<dbReference type="EMBL" id="VSSQ01116074">
    <property type="protein sequence ID" value="MPN51204.1"/>
    <property type="molecule type" value="Genomic_DNA"/>
</dbReference>
<evidence type="ECO:0000313" key="2">
    <source>
        <dbReference type="EMBL" id="MPN51204.1"/>
    </source>
</evidence>
<organism evidence="2">
    <name type="scientific">bioreactor metagenome</name>
    <dbReference type="NCBI Taxonomy" id="1076179"/>
    <lineage>
        <taxon>unclassified sequences</taxon>
        <taxon>metagenomes</taxon>
        <taxon>ecological metagenomes</taxon>
    </lineage>
</organism>
<gene>
    <name evidence="2" type="ORF">SDC9_198846</name>
</gene>
<feature type="region of interest" description="Disordered" evidence="1">
    <location>
        <begin position="58"/>
        <end position="100"/>
    </location>
</feature>
<dbReference type="AlphaFoldDB" id="A0A645IS28"/>
<feature type="compositionally biased region" description="Basic and acidic residues" evidence="1">
    <location>
        <begin position="23"/>
        <end position="42"/>
    </location>
</feature>
<reference evidence="2" key="1">
    <citation type="submission" date="2019-08" db="EMBL/GenBank/DDBJ databases">
        <authorList>
            <person name="Kucharzyk K."/>
            <person name="Murdoch R.W."/>
            <person name="Higgins S."/>
            <person name="Loffler F."/>
        </authorList>
    </citation>
    <scope>NUCLEOTIDE SEQUENCE</scope>
</reference>